<organism evidence="2 3">
    <name type="scientific">Nocardia vulneris</name>
    <dbReference type="NCBI Taxonomy" id="1141657"/>
    <lineage>
        <taxon>Bacteria</taxon>
        <taxon>Bacillati</taxon>
        <taxon>Actinomycetota</taxon>
        <taxon>Actinomycetes</taxon>
        <taxon>Mycobacteriales</taxon>
        <taxon>Nocardiaceae</taxon>
        <taxon>Nocardia</taxon>
    </lineage>
</organism>
<dbReference type="CDD" id="cd00093">
    <property type="entry name" value="HTH_XRE"/>
    <property type="match status" value="1"/>
</dbReference>
<dbReference type="Pfam" id="PF01381">
    <property type="entry name" value="HTH_3"/>
    <property type="match status" value="1"/>
</dbReference>
<dbReference type="PROSITE" id="PS50943">
    <property type="entry name" value="HTH_CROC1"/>
    <property type="match status" value="1"/>
</dbReference>
<comment type="caution">
    <text evidence="2">The sequence shown here is derived from an EMBL/GenBank/DDBJ whole genome shotgun (WGS) entry which is preliminary data.</text>
</comment>
<dbReference type="Proteomes" id="UP000031364">
    <property type="component" value="Unassembled WGS sequence"/>
</dbReference>
<accession>A0ABR4ZCW7</accession>
<gene>
    <name evidence="2" type="ORF">FG87_21605</name>
</gene>
<reference evidence="2 3" key="1">
    <citation type="journal article" date="2014" name="Int. J. Syst. Evol. Microbiol.">
        <title>Nocardia vulneris sp. nov., isolated from wounds of human patients in North America.</title>
        <authorList>
            <person name="Lasker B.A."/>
            <person name="Bell M."/>
            <person name="Klenk H.P."/>
            <person name="Sproer C."/>
            <person name="Schumann C."/>
            <person name="Schumann P."/>
            <person name="Brown J.M."/>
        </authorList>
    </citation>
    <scope>NUCLEOTIDE SEQUENCE [LARGE SCALE GENOMIC DNA]</scope>
    <source>
        <strain evidence="2 3">W9851</strain>
    </source>
</reference>
<dbReference type="Gene3D" id="1.10.260.40">
    <property type="entry name" value="lambda repressor-like DNA-binding domains"/>
    <property type="match status" value="1"/>
</dbReference>
<dbReference type="InterPro" id="IPR010982">
    <property type="entry name" value="Lambda_DNA-bd_dom_sf"/>
</dbReference>
<dbReference type="InterPro" id="IPR001387">
    <property type="entry name" value="Cro/C1-type_HTH"/>
</dbReference>
<protein>
    <recommendedName>
        <fullName evidence="1">HTH cro/C1-type domain-containing protein</fullName>
    </recommendedName>
</protein>
<proteinExistence type="predicted"/>
<dbReference type="SUPFAM" id="SSF47413">
    <property type="entry name" value="lambda repressor-like DNA-binding domains"/>
    <property type="match status" value="1"/>
</dbReference>
<dbReference type="SMART" id="SM00530">
    <property type="entry name" value="HTH_XRE"/>
    <property type="match status" value="1"/>
</dbReference>
<evidence type="ECO:0000313" key="3">
    <source>
        <dbReference type="Proteomes" id="UP000031364"/>
    </source>
</evidence>
<dbReference type="Gene3D" id="1.25.40.10">
    <property type="entry name" value="Tetratricopeptide repeat domain"/>
    <property type="match status" value="1"/>
</dbReference>
<evidence type="ECO:0000313" key="2">
    <source>
        <dbReference type="EMBL" id="KIA62984.1"/>
    </source>
</evidence>
<keyword evidence="3" id="KW-1185">Reference proteome</keyword>
<name>A0ABR4ZCW7_9NOCA</name>
<dbReference type="InterPro" id="IPR011990">
    <property type="entry name" value="TPR-like_helical_dom_sf"/>
</dbReference>
<feature type="domain" description="HTH cro/C1-type" evidence="1">
    <location>
        <begin position="11"/>
        <end position="65"/>
    </location>
</feature>
<dbReference type="RefSeq" id="WP_043673532.1">
    <property type="nucleotide sequence ID" value="NZ_BDCI01000004.1"/>
</dbReference>
<sequence>MIENDSVGARIKRYAKLRGLTYEQLAQKSGVSLSMIKQSTSGHASPSRFILGKLALALQIDAAKFDVADDLEQLETLDIVPILRRTLAATDLMDDDLEPEPVDQLRPLVAKVGQWRRATNYKKIGEVLPGLVDRLLIAGQVEGEPAYALLTDAYRAANSLAHKMGYNDLSMTATERMVWAATLSGDPLRLAIVQDLKAATLTRIGAGKQAMRLLIRAMSDIEDLVGSDPTAAAVYSVLHMRAGTISATMGDADTSRDHLAEAEALAQRFPEGVVYETVVGETNVALYRLAAHNDLGDVGQALEIANGTHIPEGMAKERTSYFWLDSARAHLAAGDLDAAEEALLESRAIAPQHWRSSPAAKAAVRAVADRQRYRSDTLRSLANSCGILD</sequence>
<evidence type="ECO:0000259" key="1">
    <source>
        <dbReference type="PROSITE" id="PS50943"/>
    </source>
</evidence>
<dbReference type="EMBL" id="JNFP01000026">
    <property type="protein sequence ID" value="KIA62984.1"/>
    <property type="molecule type" value="Genomic_DNA"/>
</dbReference>